<dbReference type="KEGG" id="dvn:HQ394_15810"/>
<dbReference type="RefSeq" id="WP_190261002.1">
    <property type="nucleotide sequence ID" value="NZ_CP053923.1"/>
</dbReference>
<evidence type="ECO:0000256" key="3">
    <source>
        <dbReference type="SAM" id="MobiDB-lite"/>
    </source>
</evidence>
<dbReference type="SMART" id="SM00267">
    <property type="entry name" value="GGDEF"/>
    <property type="match status" value="1"/>
</dbReference>
<evidence type="ECO:0000256" key="2">
    <source>
        <dbReference type="ARBA" id="ARBA00034247"/>
    </source>
</evidence>
<feature type="compositionally biased region" description="Basic and acidic residues" evidence="3">
    <location>
        <begin position="8"/>
        <end position="31"/>
    </location>
</feature>
<dbReference type="Pfam" id="PF00990">
    <property type="entry name" value="GGDEF"/>
    <property type="match status" value="1"/>
</dbReference>
<dbReference type="GO" id="GO:1902201">
    <property type="term" value="P:negative regulation of bacterial-type flagellum-dependent cell motility"/>
    <property type="evidence" value="ECO:0007669"/>
    <property type="project" value="TreeGrafter"/>
</dbReference>
<keyword evidence="6" id="KW-1185">Reference proteome</keyword>
<dbReference type="InterPro" id="IPR000160">
    <property type="entry name" value="GGDEF_dom"/>
</dbReference>
<evidence type="ECO:0000313" key="6">
    <source>
        <dbReference type="Proteomes" id="UP000516369"/>
    </source>
</evidence>
<proteinExistence type="predicted"/>
<dbReference type="AlphaFoldDB" id="A0A7H1N487"/>
<dbReference type="PANTHER" id="PTHR45138">
    <property type="entry name" value="REGULATORY COMPONENTS OF SENSORY TRANSDUCTION SYSTEM"/>
    <property type="match status" value="1"/>
</dbReference>
<dbReference type="NCBIfam" id="TIGR00254">
    <property type="entry name" value="GGDEF"/>
    <property type="match status" value="1"/>
</dbReference>
<reference evidence="5 6" key="1">
    <citation type="submission" date="2020-05" db="EMBL/GenBank/DDBJ databases">
        <title>Complete closed genome sequence of Defluviicoccus vanus.</title>
        <authorList>
            <person name="Bessarab I."/>
            <person name="Arumugam K."/>
            <person name="Maszenan A.M."/>
            <person name="Seviour R.J."/>
            <person name="Williams R.B."/>
        </authorList>
    </citation>
    <scope>NUCLEOTIDE SEQUENCE [LARGE SCALE GENOMIC DNA]</scope>
    <source>
        <strain evidence="5 6">Ben 114</strain>
    </source>
</reference>
<dbReference type="GO" id="GO:0043709">
    <property type="term" value="P:cell adhesion involved in single-species biofilm formation"/>
    <property type="evidence" value="ECO:0007669"/>
    <property type="project" value="TreeGrafter"/>
</dbReference>
<dbReference type="InterPro" id="IPR043128">
    <property type="entry name" value="Rev_trsase/Diguanyl_cyclase"/>
</dbReference>
<dbReference type="InterPro" id="IPR050469">
    <property type="entry name" value="Diguanylate_Cyclase"/>
</dbReference>
<dbReference type="EMBL" id="CP053923">
    <property type="protein sequence ID" value="QNT70523.1"/>
    <property type="molecule type" value="Genomic_DNA"/>
</dbReference>
<feature type="region of interest" description="Disordered" evidence="3">
    <location>
        <begin position="1"/>
        <end position="32"/>
    </location>
</feature>
<accession>A0A7H1N487</accession>
<dbReference type="GO" id="GO:0052621">
    <property type="term" value="F:diguanylate cyclase activity"/>
    <property type="evidence" value="ECO:0007669"/>
    <property type="project" value="UniProtKB-EC"/>
</dbReference>
<comment type="catalytic activity">
    <reaction evidence="2">
        <text>2 GTP = 3',3'-c-di-GMP + 2 diphosphate</text>
        <dbReference type="Rhea" id="RHEA:24898"/>
        <dbReference type="ChEBI" id="CHEBI:33019"/>
        <dbReference type="ChEBI" id="CHEBI:37565"/>
        <dbReference type="ChEBI" id="CHEBI:58805"/>
        <dbReference type="EC" id="2.7.7.65"/>
    </reaction>
</comment>
<dbReference type="GO" id="GO:0005886">
    <property type="term" value="C:plasma membrane"/>
    <property type="evidence" value="ECO:0007669"/>
    <property type="project" value="TreeGrafter"/>
</dbReference>
<evidence type="ECO:0000259" key="4">
    <source>
        <dbReference type="PROSITE" id="PS50887"/>
    </source>
</evidence>
<dbReference type="PANTHER" id="PTHR45138:SF9">
    <property type="entry name" value="DIGUANYLATE CYCLASE DGCM-RELATED"/>
    <property type="match status" value="1"/>
</dbReference>
<sequence>MTAPHGSDPGDRPDTAGGKAERLDAAADGNHRHSKVDQWTLVAAPGNDLPAALAGLIQPDQLMRAAEDLDRIMGDLCRWSQLCIDTAAKAGTTPGPSSSTIPPPRPWDDRLWFSGSHRAVHRNSPLLAQIDDLVQRLQTMAETLLPACVAATPQRLGVGCPQFLAAVIDVNNALRQMLCETWTLLANIDPLTGIGNRNALLRHLQIERERHERNRQPCCVAVIDLDRFKAINDAAGHLAGDTILRSIASLLAASVRPYDVAFRYGGDEFIVCLPNTDLRLAWSVVERLRLKIAGWEVPLRSGEVVASTVSIGVAPLTSDRSVEDTLELADRALYAAKRLGRNRLCLHTS</sequence>
<dbReference type="Gene3D" id="3.30.70.270">
    <property type="match status" value="1"/>
</dbReference>
<feature type="domain" description="GGDEF" evidence="4">
    <location>
        <begin position="216"/>
        <end position="349"/>
    </location>
</feature>
<dbReference type="SUPFAM" id="SSF55073">
    <property type="entry name" value="Nucleotide cyclase"/>
    <property type="match status" value="1"/>
</dbReference>
<dbReference type="FunFam" id="3.30.70.270:FF:000001">
    <property type="entry name" value="Diguanylate cyclase domain protein"/>
    <property type="match status" value="1"/>
</dbReference>
<dbReference type="EC" id="2.7.7.65" evidence="1"/>
<dbReference type="PROSITE" id="PS50887">
    <property type="entry name" value="GGDEF"/>
    <property type="match status" value="1"/>
</dbReference>
<evidence type="ECO:0000256" key="1">
    <source>
        <dbReference type="ARBA" id="ARBA00012528"/>
    </source>
</evidence>
<protein>
    <recommendedName>
        <fullName evidence="1">diguanylate cyclase</fullName>
        <ecNumber evidence="1">2.7.7.65</ecNumber>
    </recommendedName>
</protein>
<organism evidence="5 6">
    <name type="scientific">Defluviicoccus vanus</name>
    <dbReference type="NCBI Taxonomy" id="111831"/>
    <lineage>
        <taxon>Bacteria</taxon>
        <taxon>Pseudomonadati</taxon>
        <taxon>Pseudomonadota</taxon>
        <taxon>Alphaproteobacteria</taxon>
        <taxon>Rhodospirillales</taxon>
        <taxon>Rhodospirillaceae</taxon>
        <taxon>Defluviicoccus</taxon>
    </lineage>
</organism>
<evidence type="ECO:0000313" key="5">
    <source>
        <dbReference type="EMBL" id="QNT70523.1"/>
    </source>
</evidence>
<gene>
    <name evidence="5" type="ORF">HQ394_15810</name>
</gene>
<dbReference type="CDD" id="cd01949">
    <property type="entry name" value="GGDEF"/>
    <property type="match status" value="1"/>
</dbReference>
<name>A0A7H1N487_9PROT</name>
<dbReference type="InterPro" id="IPR029787">
    <property type="entry name" value="Nucleotide_cyclase"/>
</dbReference>
<dbReference type="Proteomes" id="UP000516369">
    <property type="component" value="Chromosome"/>
</dbReference>